<dbReference type="EC" id="3.4.21.116" evidence="4"/>
<protein>
    <submittedName>
        <fullName evidence="4">SpoIVB peptidase</fullName>
        <ecNumber evidence="4">3.4.21.116</ecNumber>
    </submittedName>
</protein>
<dbReference type="InterPro" id="IPR001478">
    <property type="entry name" value="PDZ"/>
</dbReference>
<dbReference type="PROSITE" id="PS50106">
    <property type="entry name" value="PDZ"/>
    <property type="match status" value="1"/>
</dbReference>
<dbReference type="NCBIfam" id="TIGR02860">
    <property type="entry name" value="spore_IV_B"/>
    <property type="match status" value="1"/>
</dbReference>
<sequence length="410" mass="44032">MRKVIQTTTLFVSIFTIFIMSFVTYLNQDIPDSFYVYGNQQFRIYQHSQVSVEEAGNEKEVRAEANTSATKAVNLKLLGVIPVKTTYLHQAEERYAVPCGTPFGLKMLTAGVVVVGLTPIDTETGSAYPAKNAGVEKGDIILSVNGHDVSSYTELSQRINDTKGEPATIQLIRDGQQMKVSIQPVKSLTDGAYKCGIWVRDSSAGIGTVTLYDPVSGDFGGLGHAVCDIDTGEPLPLSSGEVVPVTILDVVKGTAGTPGELRGTFLSHSVVGELYTNNETGVYGQLKSKPVENEPIPICLKQDVQTGAAQIYTTISGTKPQIYDIEIEKVNLNDHSPTKNMVVKITDSKLLEATGGIVQGMSGSPIIQNGKLVGAVTHVFVNDPQRGYGIFAENMIENFSDIASEEAAGF</sequence>
<feature type="domain" description="Peptidase S55" evidence="3">
    <location>
        <begin position="176"/>
        <end position="410"/>
    </location>
</feature>
<organism evidence="4 5">
    <name type="scientific">Fumia xinanensis</name>
    <dbReference type="NCBI Taxonomy" id="2763659"/>
    <lineage>
        <taxon>Bacteria</taxon>
        <taxon>Bacillati</taxon>
        <taxon>Bacillota</taxon>
        <taxon>Clostridia</taxon>
        <taxon>Eubacteriales</taxon>
        <taxon>Oscillospiraceae</taxon>
        <taxon>Fumia</taxon>
    </lineage>
</organism>
<keyword evidence="5" id="KW-1185">Reference proteome</keyword>
<proteinExistence type="predicted"/>
<dbReference type="SUPFAM" id="SSF50156">
    <property type="entry name" value="PDZ domain-like"/>
    <property type="match status" value="1"/>
</dbReference>
<dbReference type="GO" id="GO:0016787">
    <property type="term" value="F:hydrolase activity"/>
    <property type="evidence" value="ECO:0007669"/>
    <property type="project" value="UniProtKB-KW"/>
</dbReference>
<evidence type="ECO:0000259" key="3">
    <source>
        <dbReference type="PROSITE" id="PS51494"/>
    </source>
</evidence>
<dbReference type="Pfam" id="PF05580">
    <property type="entry name" value="Peptidase_S55"/>
    <property type="match status" value="1"/>
</dbReference>
<dbReference type="Proteomes" id="UP000610760">
    <property type="component" value="Unassembled WGS sequence"/>
</dbReference>
<dbReference type="EMBL" id="JACRSV010000006">
    <property type="protein sequence ID" value="MBC8560924.1"/>
    <property type="molecule type" value="Genomic_DNA"/>
</dbReference>
<evidence type="ECO:0000256" key="1">
    <source>
        <dbReference type="SAM" id="Phobius"/>
    </source>
</evidence>
<comment type="caution">
    <text evidence="4">The sequence shown here is derived from an EMBL/GenBank/DDBJ whole genome shotgun (WGS) entry which is preliminary data.</text>
</comment>
<name>A0A926I8F0_9FIRM</name>
<feature type="domain" description="PDZ" evidence="2">
    <location>
        <begin position="85"/>
        <end position="153"/>
    </location>
</feature>
<dbReference type="PROSITE" id="PS51494">
    <property type="entry name" value="SPOIVB"/>
    <property type="match status" value="1"/>
</dbReference>
<evidence type="ECO:0000259" key="2">
    <source>
        <dbReference type="PROSITE" id="PS50106"/>
    </source>
</evidence>
<evidence type="ECO:0000313" key="5">
    <source>
        <dbReference type="Proteomes" id="UP000610760"/>
    </source>
</evidence>
<keyword evidence="1" id="KW-0812">Transmembrane</keyword>
<dbReference type="RefSeq" id="WP_249296223.1">
    <property type="nucleotide sequence ID" value="NZ_JACRSV010000006.1"/>
</dbReference>
<dbReference type="SUPFAM" id="SSF50494">
    <property type="entry name" value="Trypsin-like serine proteases"/>
    <property type="match status" value="1"/>
</dbReference>
<dbReference type="InterPro" id="IPR036034">
    <property type="entry name" value="PDZ_sf"/>
</dbReference>
<evidence type="ECO:0000313" key="4">
    <source>
        <dbReference type="EMBL" id="MBC8560924.1"/>
    </source>
</evidence>
<keyword evidence="1" id="KW-1133">Transmembrane helix</keyword>
<accession>A0A926I8F0</accession>
<keyword evidence="4" id="KW-0378">Hydrolase</keyword>
<keyword evidence="1" id="KW-0472">Membrane</keyword>
<dbReference type="Pfam" id="PF13180">
    <property type="entry name" value="PDZ_2"/>
    <property type="match status" value="1"/>
</dbReference>
<dbReference type="InterPro" id="IPR009003">
    <property type="entry name" value="Peptidase_S1_PA"/>
</dbReference>
<reference evidence="4" key="1">
    <citation type="submission" date="2020-08" db="EMBL/GenBank/DDBJ databases">
        <title>Genome public.</title>
        <authorList>
            <person name="Liu C."/>
            <person name="Sun Q."/>
        </authorList>
    </citation>
    <scope>NUCLEOTIDE SEQUENCE</scope>
    <source>
        <strain evidence="4">NSJ-33</strain>
    </source>
</reference>
<dbReference type="InterPro" id="IPR014219">
    <property type="entry name" value="SpoIVB"/>
</dbReference>
<gene>
    <name evidence="4" type="primary">spoIVB</name>
    <name evidence="4" type="ORF">H8710_12720</name>
</gene>
<dbReference type="InterPro" id="IPR008763">
    <property type="entry name" value="Peptidase_S55"/>
</dbReference>
<dbReference type="AlphaFoldDB" id="A0A926I8F0"/>
<dbReference type="Gene3D" id="2.30.42.10">
    <property type="match status" value="1"/>
</dbReference>
<dbReference type="SMART" id="SM00228">
    <property type="entry name" value="PDZ"/>
    <property type="match status" value="1"/>
</dbReference>
<feature type="transmembrane region" description="Helical" evidence="1">
    <location>
        <begin position="7"/>
        <end position="26"/>
    </location>
</feature>